<dbReference type="EMBL" id="JAMQGP010000002">
    <property type="protein sequence ID" value="MCM2679177.1"/>
    <property type="molecule type" value="Genomic_DNA"/>
</dbReference>
<dbReference type="AlphaFoldDB" id="A0AA42B6V5"/>
<feature type="chain" id="PRO_5041251540" evidence="2">
    <location>
        <begin position="27"/>
        <end position="219"/>
    </location>
</feature>
<evidence type="ECO:0000313" key="4">
    <source>
        <dbReference type="Proteomes" id="UP001165393"/>
    </source>
</evidence>
<organism evidence="3 4">
    <name type="scientific">Echinimonas agarilytica</name>
    <dbReference type="NCBI Taxonomy" id="1215918"/>
    <lineage>
        <taxon>Bacteria</taxon>
        <taxon>Pseudomonadati</taxon>
        <taxon>Pseudomonadota</taxon>
        <taxon>Gammaproteobacteria</taxon>
        <taxon>Alteromonadales</taxon>
        <taxon>Echinimonadaceae</taxon>
        <taxon>Echinimonas</taxon>
    </lineage>
</organism>
<dbReference type="Proteomes" id="UP001165393">
    <property type="component" value="Unassembled WGS sequence"/>
</dbReference>
<proteinExistence type="predicted"/>
<keyword evidence="1" id="KW-0472">Membrane</keyword>
<feature type="transmembrane region" description="Helical" evidence="1">
    <location>
        <begin position="194"/>
        <end position="213"/>
    </location>
</feature>
<keyword evidence="4" id="KW-1185">Reference proteome</keyword>
<dbReference type="NCBIfam" id="TIGR02595">
    <property type="entry name" value="PEP_CTERM"/>
    <property type="match status" value="1"/>
</dbReference>
<comment type="caution">
    <text evidence="3">The sequence shown here is derived from an EMBL/GenBank/DDBJ whole genome shotgun (WGS) entry which is preliminary data.</text>
</comment>
<keyword evidence="2" id="KW-0732">Signal</keyword>
<name>A0AA42B6V5_9GAMM</name>
<protein>
    <submittedName>
        <fullName evidence="3">PEP-CTERM sorting domain-containing protein</fullName>
    </submittedName>
</protein>
<sequence length="219" mass="23342">MANLPKNILAVLIAFQTMLFCGVLHASVITNGDFSSGLDGWNDASSTGTVGSEGGAAYLQSGSGVSPFSSILVQGDDGSFSFNDALLIAADYEYLTFDLWQISADVDASETGAASFDDSISLIIYDAFDFNYDLYLAPFDVTSVQTSFMVDITSLIGRSVALSFEVSDENDGFNSKFGLDNVAFLKSIVGPVPVSEPSTIALFMVMLVSLVFGNRKFKK</sequence>
<keyword evidence="1" id="KW-0812">Transmembrane</keyword>
<reference evidence="3 4" key="1">
    <citation type="journal article" date="2013" name="Antonie Van Leeuwenhoek">
        <title>Echinimonas agarilytica gen. nov., sp. nov., a new gammaproteobacterium isolated from the sea urchin Strongylocentrotus intermedius.</title>
        <authorList>
            <person name="Nedashkovskaya O.I."/>
            <person name="Stenkova A.M."/>
            <person name="Zhukova N.V."/>
            <person name="Van Trappen S."/>
            <person name="Lee J.S."/>
            <person name="Kim S.B."/>
        </authorList>
    </citation>
    <scope>NUCLEOTIDE SEQUENCE [LARGE SCALE GENOMIC DNA]</scope>
    <source>
        <strain evidence="3 4">KMM 6351</strain>
    </source>
</reference>
<evidence type="ECO:0000256" key="1">
    <source>
        <dbReference type="SAM" id="Phobius"/>
    </source>
</evidence>
<keyword evidence="1" id="KW-1133">Transmembrane helix</keyword>
<accession>A0AA42B6V5</accession>
<evidence type="ECO:0000256" key="2">
    <source>
        <dbReference type="SAM" id="SignalP"/>
    </source>
</evidence>
<dbReference type="InterPro" id="IPR013424">
    <property type="entry name" value="Ice-binding_C"/>
</dbReference>
<evidence type="ECO:0000313" key="3">
    <source>
        <dbReference type="EMBL" id="MCM2679177.1"/>
    </source>
</evidence>
<feature type="signal peptide" evidence="2">
    <location>
        <begin position="1"/>
        <end position="26"/>
    </location>
</feature>
<gene>
    <name evidence="3" type="ORF">NAF29_05735</name>
</gene>